<evidence type="ECO:0000256" key="1">
    <source>
        <dbReference type="SAM" id="MobiDB-lite"/>
    </source>
</evidence>
<dbReference type="SMART" id="SM00382">
    <property type="entry name" value="AAA"/>
    <property type="match status" value="1"/>
</dbReference>
<feature type="region of interest" description="Disordered" evidence="1">
    <location>
        <begin position="336"/>
        <end position="368"/>
    </location>
</feature>
<dbReference type="Pfam" id="PF22942">
    <property type="entry name" value="DUF7025"/>
    <property type="match status" value="1"/>
</dbReference>
<dbReference type="RefSeq" id="XP_033592375.1">
    <property type="nucleotide sequence ID" value="XM_033733120.1"/>
</dbReference>
<accession>A0A6A6Q1E1</accession>
<dbReference type="EMBL" id="MU001633">
    <property type="protein sequence ID" value="KAF2485806.1"/>
    <property type="molecule type" value="Genomic_DNA"/>
</dbReference>
<feature type="region of interest" description="Disordered" evidence="1">
    <location>
        <begin position="1"/>
        <end position="35"/>
    </location>
</feature>
<dbReference type="PANTHER" id="PTHR46411">
    <property type="entry name" value="FAMILY ATPASE, PUTATIVE-RELATED"/>
    <property type="match status" value="1"/>
</dbReference>
<dbReference type="GeneID" id="54474122"/>
<dbReference type="AlphaFoldDB" id="A0A6A6Q1E1"/>
<dbReference type="Proteomes" id="UP000799767">
    <property type="component" value="Unassembled WGS sequence"/>
</dbReference>
<proteinExistence type="predicted"/>
<evidence type="ECO:0000259" key="2">
    <source>
        <dbReference type="SMART" id="SM00382"/>
    </source>
</evidence>
<dbReference type="GO" id="GO:0016887">
    <property type="term" value="F:ATP hydrolysis activity"/>
    <property type="evidence" value="ECO:0007669"/>
    <property type="project" value="InterPro"/>
</dbReference>
<keyword evidence="4" id="KW-1185">Reference proteome</keyword>
<feature type="domain" description="AAA+ ATPase" evidence="2">
    <location>
        <begin position="461"/>
        <end position="589"/>
    </location>
</feature>
<evidence type="ECO:0000313" key="3">
    <source>
        <dbReference type="EMBL" id="KAF2485806.1"/>
    </source>
</evidence>
<dbReference type="InterPro" id="IPR054289">
    <property type="entry name" value="DUF7025"/>
</dbReference>
<protein>
    <submittedName>
        <fullName evidence="3">P-loop containing nucleoside triphosphate hydrolase protein</fullName>
    </submittedName>
</protein>
<dbReference type="InterPro" id="IPR003593">
    <property type="entry name" value="AAA+_ATPase"/>
</dbReference>
<dbReference type="InterPro" id="IPR003959">
    <property type="entry name" value="ATPase_AAA_core"/>
</dbReference>
<gene>
    <name evidence="3" type="ORF">BDY17DRAFT_294267</name>
</gene>
<feature type="compositionally biased region" description="Polar residues" evidence="1">
    <location>
        <begin position="346"/>
        <end position="358"/>
    </location>
</feature>
<reference evidence="3" key="1">
    <citation type="journal article" date="2020" name="Stud. Mycol.">
        <title>101 Dothideomycetes genomes: a test case for predicting lifestyles and emergence of pathogens.</title>
        <authorList>
            <person name="Haridas S."/>
            <person name="Albert R."/>
            <person name="Binder M."/>
            <person name="Bloem J."/>
            <person name="Labutti K."/>
            <person name="Salamov A."/>
            <person name="Andreopoulos B."/>
            <person name="Baker S."/>
            <person name="Barry K."/>
            <person name="Bills G."/>
            <person name="Bluhm B."/>
            <person name="Cannon C."/>
            <person name="Castanera R."/>
            <person name="Culley D."/>
            <person name="Daum C."/>
            <person name="Ezra D."/>
            <person name="Gonzalez J."/>
            <person name="Henrissat B."/>
            <person name="Kuo A."/>
            <person name="Liang C."/>
            <person name="Lipzen A."/>
            <person name="Lutzoni F."/>
            <person name="Magnuson J."/>
            <person name="Mondo S."/>
            <person name="Nolan M."/>
            <person name="Ohm R."/>
            <person name="Pangilinan J."/>
            <person name="Park H.-J."/>
            <person name="Ramirez L."/>
            <person name="Alfaro M."/>
            <person name="Sun H."/>
            <person name="Tritt A."/>
            <person name="Yoshinaga Y."/>
            <person name="Zwiers L.-H."/>
            <person name="Turgeon B."/>
            <person name="Goodwin S."/>
            <person name="Spatafora J."/>
            <person name="Crous P."/>
            <person name="Grigoriev I."/>
        </authorList>
    </citation>
    <scope>NUCLEOTIDE SEQUENCE</scope>
    <source>
        <strain evidence="3">CBS 113389</strain>
    </source>
</reference>
<keyword evidence="3" id="KW-0378">Hydrolase</keyword>
<dbReference type="SUPFAM" id="SSF52540">
    <property type="entry name" value="P-loop containing nucleoside triphosphate hydrolases"/>
    <property type="match status" value="1"/>
</dbReference>
<dbReference type="Pfam" id="PF00004">
    <property type="entry name" value="AAA"/>
    <property type="match status" value="1"/>
</dbReference>
<dbReference type="CDD" id="cd19481">
    <property type="entry name" value="RecA-like_protease"/>
    <property type="match status" value="1"/>
</dbReference>
<dbReference type="OrthoDB" id="10042665at2759"/>
<evidence type="ECO:0000313" key="4">
    <source>
        <dbReference type="Proteomes" id="UP000799767"/>
    </source>
</evidence>
<organism evidence="3 4">
    <name type="scientific">Neohortaea acidophila</name>
    <dbReference type="NCBI Taxonomy" id="245834"/>
    <lineage>
        <taxon>Eukaryota</taxon>
        <taxon>Fungi</taxon>
        <taxon>Dikarya</taxon>
        <taxon>Ascomycota</taxon>
        <taxon>Pezizomycotina</taxon>
        <taxon>Dothideomycetes</taxon>
        <taxon>Dothideomycetidae</taxon>
        <taxon>Mycosphaerellales</taxon>
        <taxon>Teratosphaeriaceae</taxon>
        <taxon>Neohortaea</taxon>
    </lineage>
</organism>
<dbReference type="InterPro" id="IPR027417">
    <property type="entry name" value="P-loop_NTPase"/>
</dbReference>
<dbReference type="GO" id="GO:0005524">
    <property type="term" value="F:ATP binding"/>
    <property type="evidence" value="ECO:0007669"/>
    <property type="project" value="InterPro"/>
</dbReference>
<name>A0A6A6Q1E1_9PEZI</name>
<sequence>MAPAREKTKPPAAEVNGEQTRTNAAADDFSTVKRLYEGKRDEEGYQRWEEEPPAEMQEIAARKTQRKAHPVVLRYVKSVDESGDKVFRLHSLVVQSEALKDMLRDILADYPGADQYGIHTDEPTFEPPFQPFYHRWDRFEAYVNSAHSSRDVQLLHSIIDAELQPIRSQVASLTRHEGYITFNLLWTLYCPGSLIFGRLRGADHVFVAKRTKKRQMPMGGPLLLDIMLDCIDFDGVKFGRCEETISIMEYIGEQRISSLITHPLEYHPDRTGLMKRLSARGDRYLNLAKGGYHQYNGLMYQANHFEPSWEDGRIVIDCAGFVKQNPYHCTPCRALQDAEQQPPPQSANSNVPAASQGGNAEADAGDDTITNTLSMDVVKEPELTDEQKCMTRSVVRGFSLTQKKWAEFQVDDITNIVWNEDAFSKLVMPQARKRLIRALIREQSIPGQKQSFDDIIQGKGQGLIMLLSGPPGTGKTLTGESIADALRLPLYYVTASELGDRIEDIEKSLTKVFSLAHRWHSVVLIDEADAFLEKRTDEMSPEARERSKRVAAFLRLLEYYKGTLLLTTNRSQMAFDDAFASRIHLRLFFRELDAETRKQIWHNFLSNLLPTSAAKEQVNFDALAAIEINGREIKNVVKMARLLAKSEREELSYSHIRDVMEVMEITLGEGRTGAGGS</sequence>
<dbReference type="Gene3D" id="3.40.50.300">
    <property type="entry name" value="P-loop containing nucleotide triphosphate hydrolases"/>
    <property type="match status" value="1"/>
</dbReference>
<dbReference type="PANTHER" id="PTHR46411:SF3">
    <property type="entry name" value="AAA+ ATPASE DOMAIN-CONTAINING PROTEIN"/>
    <property type="match status" value="1"/>
</dbReference>